<dbReference type="InterPro" id="IPR002656">
    <property type="entry name" value="Acyl_transf_3_dom"/>
</dbReference>
<feature type="transmembrane region" description="Helical" evidence="2">
    <location>
        <begin position="63"/>
        <end position="79"/>
    </location>
</feature>
<dbReference type="Proteomes" id="UP000321490">
    <property type="component" value="Unassembled WGS sequence"/>
</dbReference>
<proteinExistence type="predicted"/>
<dbReference type="RefSeq" id="WP_166521179.1">
    <property type="nucleotide sequence ID" value="NZ_JABGDC010000051.1"/>
</dbReference>
<feature type="region of interest" description="Disordered" evidence="1">
    <location>
        <begin position="1"/>
        <end position="52"/>
    </location>
</feature>
<protein>
    <submittedName>
        <fullName evidence="5">Peptidoglycan/LPS O-acetylase OafA/YrhL</fullName>
    </submittedName>
</protein>
<feature type="transmembrane region" description="Helical" evidence="2">
    <location>
        <begin position="263"/>
        <end position="279"/>
    </location>
</feature>
<dbReference type="InterPro" id="IPR043968">
    <property type="entry name" value="SGNH"/>
</dbReference>
<evidence type="ECO:0000259" key="3">
    <source>
        <dbReference type="Pfam" id="PF01757"/>
    </source>
</evidence>
<dbReference type="GO" id="GO:0009103">
    <property type="term" value="P:lipopolysaccharide biosynthetic process"/>
    <property type="evidence" value="ECO:0007669"/>
    <property type="project" value="TreeGrafter"/>
</dbReference>
<feature type="transmembrane region" description="Helical" evidence="2">
    <location>
        <begin position="311"/>
        <end position="329"/>
    </location>
</feature>
<organism evidence="5 6">
    <name type="scientific">Modestobacter roseus</name>
    <dbReference type="NCBI Taxonomy" id="1181884"/>
    <lineage>
        <taxon>Bacteria</taxon>
        <taxon>Bacillati</taxon>
        <taxon>Actinomycetota</taxon>
        <taxon>Actinomycetes</taxon>
        <taxon>Geodermatophilales</taxon>
        <taxon>Geodermatophilaceae</taxon>
        <taxon>Modestobacter</taxon>
    </lineage>
</organism>
<feature type="transmembrane region" description="Helical" evidence="2">
    <location>
        <begin position="199"/>
        <end position="216"/>
    </location>
</feature>
<dbReference type="GO" id="GO:0016747">
    <property type="term" value="F:acyltransferase activity, transferring groups other than amino-acyl groups"/>
    <property type="evidence" value="ECO:0007669"/>
    <property type="project" value="InterPro"/>
</dbReference>
<evidence type="ECO:0000256" key="1">
    <source>
        <dbReference type="SAM" id="MobiDB-lite"/>
    </source>
</evidence>
<keyword evidence="2" id="KW-0472">Membrane</keyword>
<keyword evidence="2" id="KW-0812">Transmembrane</keyword>
<feature type="domain" description="Acyltransferase 3" evidence="3">
    <location>
        <begin position="61"/>
        <end position="392"/>
    </location>
</feature>
<feature type="transmembrane region" description="Helical" evidence="2">
    <location>
        <begin position="85"/>
        <end position="106"/>
    </location>
</feature>
<reference evidence="5 6" key="1">
    <citation type="submission" date="2019-07" db="EMBL/GenBank/DDBJ databases">
        <title>R&amp;d 2014.</title>
        <authorList>
            <person name="Klenk H.-P."/>
        </authorList>
    </citation>
    <scope>NUCLEOTIDE SEQUENCE [LARGE SCALE GENOMIC DNA]</scope>
    <source>
        <strain evidence="5 6">DSM 45764</strain>
    </source>
</reference>
<keyword evidence="6" id="KW-1185">Reference proteome</keyword>
<dbReference type="Pfam" id="PF01757">
    <property type="entry name" value="Acyl_transf_3"/>
    <property type="match status" value="1"/>
</dbReference>
<feature type="compositionally biased region" description="Basic and acidic residues" evidence="1">
    <location>
        <begin position="23"/>
        <end position="34"/>
    </location>
</feature>
<evidence type="ECO:0000313" key="5">
    <source>
        <dbReference type="EMBL" id="TWH74203.1"/>
    </source>
</evidence>
<sequence length="744" mass="79362">MTGQHTTTMAAVRAGTATAVDEATERVPRSDRPRIGLPPVPPLPSTTRAPVPRESSGIRVEIQALRALACALVVLYHVVPLRLPGGYVGVDVFFVVSGFLITGHLLREVERNGRVRLGHFWARRARRLLPAALLVLLSTAVATFLWVPQTYWQSFLREIGASALYVENWLLAGDAVDYLAHTNAASPAQHYWSLSTEEQFYVLWPLLIVGSVWLAARIRVHRLVVVGGLLSALTVASFGYSLWTTSTSPPEAYFTTPARAWEFGLGGLLALLAASPLAGRHRLRTIVSWLGFGAIAASAFAFTAATPFPGTAALLPVLGTVAVIWAGAPRNDWSPTKVADFGPVRFLGDVSYSAYLWHWPLVVIVPFAIGHEMGTLSKVGVLVATVALAWATKVWVEDPVRTGTPLARRGLGATAAATALATALVVAVASGGWLYVKHEVEQARAVAEAWATGGDPCFGAGALDPQRGCGDPFAYTETVNTTFAKADGSRGMSCLSVLAETEVQTCRFGSDDPDETVALFGDSHTASLYEAMEEVAEERNWAVVTYLKAGCPPLATARMPAVNQPSDEPPACAEWGAEALRQITADPAITQVFTSYRSDVYKYRDDLGALHDEIPAEVAQAPMRLLADAGKQVHVVRAVPTTNGVHLGPELVSLEVSAPDCIAAAGEVDDACAGPREVRLTPDRLAEAATALQDGRVSVLDLTDAFCDEKTCHSVIGGTVVYFDGSHLSATFSRSLGQLIAARV</sequence>
<feature type="transmembrane region" description="Helical" evidence="2">
    <location>
        <begin position="350"/>
        <end position="369"/>
    </location>
</feature>
<name>A0A562ITW6_9ACTN</name>
<gene>
    <name evidence="5" type="ORF">JD78_02738</name>
</gene>
<dbReference type="PANTHER" id="PTHR23028">
    <property type="entry name" value="ACETYLTRANSFERASE"/>
    <property type="match status" value="1"/>
</dbReference>
<keyword evidence="2" id="KW-1133">Transmembrane helix</keyword>
<evidence type="ECO:0000256" key="2">
    <source>
        <dbReference type="SAM" id="Phobius"/>
    </source>
</evidence>
<feature type="transmembrane region" description="Helical" evidence="2">
    <location>
        <begin position="127"/>
        <end position="147"/>
    </location>
</feature>
<accession>A0A562ITW6</accession>
<dbReference type="InterPro" id="IPR050879">
    <property type="entry name" value="Acyltransferase_3"/>
</dbReference>
<feature type="domain" description="SGNH" evidence="4">
    <location>
        <begin position="503"/>
        <end position="741"/>
    </location>
</feature>
<evidence type="ECO:0000259" key="4">
    <source>
        <dbReference type="Pfam" id="PF19040"/>
    </source>
</evidence>
<feature type="transmembrane region" description="Helical" evidence="2">
    <location>
        <begin position="223"/>
        <end position="243"/>
    </location>
</feature>
<feature type="transmembrane region" description="Helical" evidence="2">
    <location>
        <begin position="417"/>
        <end position="436"/>
    </location>
</feature>
<dbReference type="Pfam" id="PF19040">
    <property type="entry name" value="SGNH"/>
    <property type="match status" value="1"/>
</dbReference>
<feature type="transmembrane region" description="Helical" evidence="2">
    <location>
        <begin position="286"/>
        <end position="305"/>
    </location>
</feature>
<dbReference type="AlphaFoldDB" id="A0A562ITW6"/>
<dbReference type="PANTHER" id="PTHR23028:SF53">
    <property type="entry name" value="ACYL_TRANSF_3 DOMAIN-CONTAINING PROTEIN"/>
    <property type="match status" value="1"/>
</dbReference>
<comment type="caution">
    <text evidence="5">The sequence shown here is derived from an EMBL/GenBank/DDBJ whole genome shotgun (WGS) entry which is preliminary data.</text>
</comment>
<dbReference type="EMBL" id="VLKF01000001">
    <property type="protein sequence ID" value="TWH74203.1"/>
    <property type="molecule type" value="Genomic_DNA"/>
</dbReference>
<evidence type="ECO:0000313" key="6">
    <source>
        <dbReference type="Proteomes" id="UP000321490"/>
    </source>
</evidence>
<dbReference type="GO" id="GO:0016020">
    <property type="term" value="C:membrane"/>
    <property type="evidence" value="ECO:0007669"/>
    <property type="project" value="TreeGrafter"/>
</dbReference>